<dbReference type="PANTHER" id="PTHR33317:SF4">
    <property type="entry name" value="POLYNUCLEOTIDYL TRANSFERASE, RIBONUCLEASE H-LIKE SUPERFAMILY PROTEIN"/>
    <property type="match status" value="1"/>
</dbReference>
<protein>
    <recommendedName>
        <fullName evidence="5">Putative pre-16S rRNA nuclease</fullName>
        <ecNumber evidence="5">3.1.-.-</ecNumber>
    </recommendedName>
</protein>
<dbReference type="InterPro" id="IPR006641">
    <property type="entry name" value="YqgF/RNaseH-like_dom"/>
</dbReference>
<dbReference type="GO" id="GO:0005829">
    <property type="term" value="C:cytosol"/>
    <property type="evidence" value="ECO:0007669"/>
    <property type="project" value="TreeGrafter"/>
</dbReference>
<comment type="caution">
    <text evidence="7">The sequence shown here is derived from an EMBL/GenBank/DDBJ whole genome shotgun (WGS) entry which is preliminary data.</text>
</comment>
<feature type="domain" description="YqgF/RNase H-like" evidence="6">
    <location>
        <begin position="13"/>
        <end position="115"/>
    </location>
</feature>
<sequence length="164" mass="17913">MPDELPDADPGRGRRLGIDVGTVRIGVASSDPDCVLATPVETVARTPKTDEDVRRIVALVDEYEAVEVIVGRPRTLRGEDGKSSKMAGRFADVLARRIAPVPVRLVDERFSTVTAQRALRESGVRAKNQRSVVDQAAAVEILQSWLDERAQRLAAQRATDEDGQ</sequence>
<keyword evidence="8" id="KW-1185">Reference proteome</keyword>
<keyword evidence="1 5" id="KW-0963">Cytoplasm</keyword>
<dbReference type="EC" id="3.1.-.-" evidence="5"/>
<evidence type="ECO:0000256" key="2">
    <source>
        <dbReference type="ARBA" id="ARBA00022517"/>
    </source>
</evidence>
<dbReference type="CDD" id="cd16964">
    <property type="entry name" value="YqgF"/>
    <property type="match status" value="1"/>
</dbReference>
<dbReference type="NCBIfam" id="TIGR00250">
    <property type="entry name" value="RNAse_H_YqgF"/>
    <property type="match status" value="1"/>
</dbReference>
<dbReference type="EMBL" id="JANRHA010000010">
    <property type="protein sequence ID" value="MDG3015872.1"/>
    <property type="molecule type" value="Genomic_DNA"/>
</dbReference>
<evidence type="ECO:0000256" key="5">
    <source>
        <dbReference type="HAMAP-Rule" id="MF_00651"/>
    </source>
</evidence>
<keyword evidence="4 5" id="KW-0378">Hydrolase</keyword>
<dbReference type="Pfam" id="PF03652">
    <property type="entry name" value="RuvX"/>
    <property type="match status" value="1"/>
</dbReference>
<evidence type="ECO:0000313" key="8">
    <source>
        <dbReference type="Proteomes" id="UP001152755"/>
    </source>
</evidence>
<proteinExistence type="inferred from homology"/>
<dbReference type="RefSeq" id="WP_277833367.1">
    <property type="nucleotide sequence ID" value="NZ_JAAIVF010000004.1"/>
</dbReference>
<dbReference type="InterPro" id="IPR005227">
    <property type="entry name" value="YqgF"/>
</dbReference>
<dbReference type="AlphaFoldDB" id="A0A9X4M2Y6"/>
<comment type="subcellular location">
    <subcellularLocation>
        <location evidence="5">Cytoplasm</location>
    </subcellularLocation>
</comment>
<evidence type="ECO:0000256" key="1">
    <source>
        <dbReference type="ARBA" id="ARBA00022490"/>
    </source>
</evidence>
<evidence type="ECO:0000256" key="3">
    <source>
        <dbReference type="ARBA" id="ARBA00022722"/>
    </source>
</evidence>
<dbReference type="PANTHER" id="PTHR33317">
    <property type="entry name" value="POLYNUCLEOTIDYL TRANSFERASE, RIBONUCLEASE H-LIKE SUPERFAMILY PROTEIN"/>
    <property type="match status" value="1"/>
</dbReference>
<dbReference type="GO" id="GO:0004518">
    <property type="term" value="F:nuclease activity"/>
    <property type="evidence" value="ECO:0007669"/>
    <property type="project" value="UniProtKB-KW"/>
</dbReference>
<name>A0A9X4M2Y6_9ACTN</name>
<dbReference type="Proteomes" id="UP001152755">
    <property type="component" value="Unassembled WGS sequence"/>
</dbReference>
<evidence type="ECO:0000313" key="7">
    <source>
        <dbReference type="EMBL" id="MDG3015872.1"/>
    </source>
</evidence>
<dbReference type="GO" id="GO:0000967">
    <property type="term" value="P:rRNA 5'-end processing"/>
    <property type="evidence" value="ECO:0007669"/>
    <property type="project" value="UniProtKB-UniRule"/>
</dbReference>
<organism evidence="7 8">
    <name type="scientific">Speluncibacter jeojiensis</name>
    <dbReference type="NCBI Taxonomy" id="2710754"/>
    <lineage>
        <taxon>Bacteria</taxon>
        <taxon>Bacillati</taxon>
        <taxon>Actinomycetota</taxon>
        <taxon>Actinomycetes</taxon>
        <taxon>Mycobacteriales</taxon>
        <taxon>Speluncibacteraceae</taxon>
        <taxon>Speluncibacter</taxon>
    </lineage>
</organism>
<reference evidence="7" key="1">
    <citation type="submission" date="2022-08" db="EMBL/GenBank/DDBJ databases">
        <title>Genome analysis of Corynebacteriales strain.</title>
        <authorList>
            <person name="Lee S.D."/>
        </authorList>
    </citation>
    <scope>NUCLEOTIDE SEQUENCE</scope>
    <source>
        <strain evidence="7">D3-21</strain>
    </source>
</reference>
<comment type="function">
    <text evidence="5">Could be a nuclease involved in processing of the 5'-end of pre-16S rRNA.</text>
</comment>
<keyword evidence="3 5" id="KW-0540">Nuclease</keyword>
<comment type="similarity">
    <text evidence="5">Belongs to the YqgF HJR family.</text>
</comment>
<dbReference type="SMART" id="SM00732">
    <property type="entry name" value="YqgFc"/>
    <property type="match status" value="1"/>
</dbReference>
<evidence type="ECO:0000259" key="6">
    <source>
        <dbReference type="SMART" id="SM00732"/>
    </source>
</evidence>
<dbReference type="FunFam" id="3.30.420.140:FF:000005">
    <property type="entry name" value="Putative pre-16S rRNA nuclease"/>
    <property type="match status" value="1"/>
</dbReference>
<dbReference type="SUPFAM" id="SSF53098">
    <property type="entry name" value="Ribonuclease H-like"/>
    <property type="match status" value="1"/>
</dbReference>
<evidence type="ECO:0000256" key="4">
    <source>
        <dbReference type="ARBA" id="ARBA00022801"/>
    </source>
</evidence>
<dbReference type="Gene3D" id="3.30.420.140">
    <property type="entry name" value="YqgF/RNase H-like domain"/>
    <property type="match status" value="1"/>
</dbReference>
<gene>
    <name evidence="7" type="primary">ruvX</name>
    <name evidence="7" type="ORF">NVS88_15020</name>
</gene>
<dbReference type="GO" id="GO:0016788">
    <property type="term" value="F:hydrolase activity, acting on ester bonds"/>
    <property type="evidence" value="ECO:0007669"/>
    <property type="project" value="UniProtKB-UniRule"/>
</dbReference>
<dbReference type="InterPro" id="IPR012337">
    <property type="entry name" value="RNaseH-like_sf"/>
</dbReference>
<accession>A0A9X4M2Y6</accession>
<dbReference type="HAMAP" id="MF_00651">
    <property type="entry name" value="Nuclease_YqgF"/>
    <property type="match status" value="1"/>
</dbReference>
<dbReference type="InterPro" id="IPR037027">
    <property type="entry name" value="YqgF/RNaseH-like_dom_sf"/>
</dbReference>
<keyword evidence="2 5" id="KW-0690">Ribosome biogenesis</keyword>